<dbReference type="GO" id="GO:0003676">
    <property type="term" value="F:nucleic acid binding"/>
    <property type="evidence" value="ECO:0007669"/>
    <property type="project" value="InterPro"/>
</dbReference>
<dbReference type="InterPro" id="IPR038717">
    <property type="entry name" value="Tc1-like_DDE_dom"/>
</dbReference>
<feature type="domain" description="Tc1-like transposase DDE" evidence="1">
    <location>
        <begin position="186"/>
        <end position="322"/>
    </location>
</feature>
<dbReference type="Proteomes" id="UP000680839">
    <property type="component" value="Chromosome"/>
</dbReference>
<dbReference type="NCBIfam" id="NF033545">
    <property type="entry name" value="transpos_IS630"/>
    <property type="match status" value="1"/>
</dbReference>
<gene>
    <name evidence="3" type="ORF">KMZ29_03835</name>
</gene>
<organism evidence="3 4">
    <name type="scientific">Bradyrhizobium sediminis</name>
    <dbReference type="NCBI Taxonomy" id="2840469"/>
    <lineage>
        <taxon>Bacteria</taxon>
        <taxon>Pseudomonadati</taxon>
        <taxon>Pseudomonadota</taxon>
        <taxon>Alphaproteobacteria</taxon>
        <taxon>Hyphomicrobiales</taxon>
        <taxon>Nitrobacteraceae</taxon>
        <taxon>Bradyrhizobium</taxon>
    </lineage>
</organism>
<dbReference type="InterPro" id="IPR047655">
    <property type="entry name" value="Transpos_IS630-like"/>
</dbReference>
<evidence type="ECO:0000313" key="3">
    <source>
        <dbReference type="EMBL" id="QWG13852.1"/>
    </source>
</evidence>
<proteinExistence type="predicted"/>
<evidence type="ECO:0000259" key="1">
    <source>
        <dbReference type="Pfam" id="PF13358"/>
    </source>
</evidence>
<evidence type="ECO:0000259" key="2">
    <source>
        <dbReference type="Pfam" id="PF13592"/>
    </source>
</evidence>
<dbReference type="InterPro" id="IPR025959">
    <property type="entry name" value="Winged_HTH_dom"/>
</dbReference>
<dbReference type="InterPro" id="IPR036397">
    <property type="entry name" value="RNaseH_sf"/>
</dbReference>
<dbReference type="Pfam" id="PF13358">
    <property type="entry name" value="DDE_3"/>
    <property type="match status" value="1"/>
</dbReference>
<dbReference type="SUPFAM" id="SSF46689">
    <property type="entry name" value="Homeodomain-like"/>
    <property type="match status" value="1"/>
</dbReference>
<dbReference type="RefSeq" id="WP_215622523.1">
    <property type="nucleotide sequence ID" value="NZ_CP076134.1"/>
</dbReference>
<sequence length="355" mass="39165">MGAAVSITRLDLTASELRKAASGEKNSAAARRILALALVLDGLDRKTAAETCGMDRQTLRDWVHRYNAAGLAGLRNLKSPGPGSKLTARQQAELAELVEAGPDPAVHGVVRWRRVDLRDELQRRFGVALHERSIGKVLAKLGYRKLSVRPRHPQADEEAQETFKKKFAATVTAQIPDRAKGKPIEIWFQDEARIGQQGTLTRVWAKRGTRPRAPHDQRYDWVYLFGAACPQRRVAAGLVMPAANAETMSLHLTAIGRKVAAGSHAALVLDGAGYHIAAALTIPDNITLVRLPPYAPELNPIENVWEYLRGNKLAITVFDDYDDIVDKTCGAWNFFEQDPKRIASITTRTWATVSN</sequence>
<reference evidence="3" key="1">
    <citation type="submission" date="2021-06" db="EMBL/GenBank/DDBJ databases">
        <title>Bradyrhizobium sp. S2-20-1 Genome sequencing.</title>
        <authorList>
            <person name="Jin L."/>
        </authorList>
    </citation>
    <scope>NUCLEOTIDE SEQUENCE</scope>
    <source>
        <strain evidence="3">S2-20-1</strain>
    </source>
</reference>
<protein>
    <submittedName>
        <fullName evidence="3">IS630 family transposase</fullName>
    </submittedName>
</protein>
<name>A0A975NEZ8_9BRAD</name>
<dbReference type="InterPro" id="IPR009057">
    <property type="entry name" value="Homeodomain-like_sf"/>
</dbReference>
<dbReference type="Pfam" id="PF13592">
    <property type="entry name" value="HTH_33"/>
    <property type="match status" value="1"/>
</dbReference>
<dbReference type="EMBL" id="CP076134">
    <property type="protein sequence ID" value="QWG13852.1"/>
    <property type="molecule type" value="Genomic_DNA"/>
</dbReference>
<feature type="domain" description="Winged helix-turn helix" evidence="2">
    <location>
        <begin position="109"/>
        <end position="166"/>
    </location>
</feature>
<accession>A0A975NEZ8</accession>
<dbReference type="Gene3D" id="3.30.420.10">
    <property type="entry name" value="Ribonuclease H-like superfamily/Ribonuclease H"/>
    <property type="match status" value="1"/>
</dbReference>
<evidence type="ECO:0000313" key="4">
    <source>
        <dbReference type="Proteomes" id="UP000680839"/>
    </source>
</evidence>
<dbReference type="Pfam" id="PF13551">
    <property type="entry name" value="HTH_29"/>
    <property type="match status" value="1"/>
</dbReference>
<dbReference type="AlphaFoldDB" id="A0A975NEZ8"/>